<evidence type="ECO:0000313" key="2">
    <source>
        <dbReference type="EMBL" id="KAG2279190.1"/>
    </source>
</evidence>
<dbReference type="InterPro" id="IPR035979">
    <property type="entry name" value="RBD_domain_sf"/>
</dbReference>
<dbReference type="GO" id="GO:0003723">
    <property type="term" value="F:RNA binding"/>
    <property type="evidence" value="ECO:0007669"/>
    <property type="project" value="InterPro"/>
</dbReference>
<proteinExistence type="predicted"/>
<gene>
    <name evidence="2" type="ORF">Bca52824_050410</name>
</gene>
<dbReference type="AlphaFoldDB" id="A0A8X7R2D2"/>
<accession>A0A8X7R2D2</accession>
<comment type="caution">
    <text evidence="2">The sequence shown here is derived from an EMBL/GenBank/DDBJ whole genome shotgun (WGS) entry which is preliminary data.</text>
</comment>
<protein>
    <recommendedName>
        <fullName evidence="1">RRM domain-containing protein</fullName>
    </recommendedName>
</protein>
<dbReference type="Gene3D" id="3.30.70.330">
    <property type="match status" value="1"/>
</dbReference>
<organism evidence="2 3">
    <name type="scientific">Brassica carinata</name>
    <name type="common">Ethiopian mustard</name>
    <name type="synonym">Abyssinian cabbage</name>
    <dbReference type="NCBI Taxonomy" id="52824"/>
    <lineage>
        <taxon>Eukaryota</taxon>
        <taxon>Viridiplantae</taxon>
        <taxon>Streptophyta</taxon>
        <taxon>Embryophyta</taxon>
        <taxon>Tracheophyta</taxon>
        <taxon>Spermatophyta</taxon>
        <taxon>Magnoliopsida</taxon>
        <taxon>eudicotyledons</taxon>
        <taxon>Gunneridae</taxon>
        <taxon>Pentapetalae</taxon>
        <taxon>rosids</taxon>
        <taxon>malvids</taxon>
        <taxon>Brassicales</taxon>
        <taxon>Brassicaceae</taxon>
        <taxon>Brassiceae</taxon>
        <taxon>Brassica</taxon>
    </lineage>
</organism>
<sequence>MNHYTNSSRGFGSITFADRLAMDESIREMHGRDFGDRVISVNRAELKMGRDDGKVTALELVAETVAIHLLAREALVAVLTVIPTVTDMWTVNVT</sequence>
<dbReference type="Pfam" id="PF00076">
    <property type="entry name" value="RRM_1"/>
    <property type="match status" value="1"/>
</dbReference>
<keyword evidence="3" id="KW-1185">Reference proteome</keyword>
<feature type="domain" description="RRM" evidence="1">
    <location>
        <begin position="4"/>
        <end position="39"/>
    </location>
</feature>
<dbReference type="EMBL" id="JAAMPC010000011">
    <property type="protein sequence ID" value="KAG2279190.1"/>
    <property type="molecule type" value="Genomic_DNA"/>
</dbReference>
<dbReference type="InterPro" id="IPR000504">
    <property type="entry name" value="RRM_dom"/>
</dbReference>
<dbReference type="OrthoDB" id="439808at2759"/>
<evidence type="ECO:0000313" key="3">
    <source>
        <dbReference type="Proteomes" id="UP000886595"/>
    </source>
</evidence>
<dbReference type="SUPFAM" id="SSF54928">
    <property type="entry name" value="RNA-binding domain, RBD"/>
    <property type="match status" value="1"/>
</dbReference>
<reference evidence="2 3" key="1">
    <citation type="submission" date="2020-02" db="EMBL/GenBank/DDBJ databases">
        <authorList>
            <person name="Ma Q."/>
            <person name="Huang Y."/>
            <person name="Song X."/>
            <person name="Pei D."/>
        </authorList>
    </citation>
    <scope>NUCLEOTIDE SEQUENCE [LARGE SCALE GENOMIC DNA]</scope>
    <source>
        <strain evidence="2">Sxm20200214</strain>
        <tissue evidence="2">Leaf</tissue>
    </source>
</reference>
<evidence type="ECO:0000259" key="1">
    <source>
        <dbReference type="Pfam" id="PF00076"/>
    </source>
</evidence>
<dbReference type="Proteomes" id="UP000886595">
    <property type="component" value="Unassembled WGS sequence"/>
</dbReference>
<dbReference type="InterPro" id="IPR012677">
    <property type="entry name" value="Nucleotide-bd_a/b_plait_sf"/>
</dbReference>
<name>A0A8X7R2D2_BRACI</name>